<organism evidence="2">
    <name type="scientific">Sesamum calycinum</name>
    <dbReference type="NCBI Taxonomy" id="2727403"/>
    <lineage>
        <taxon>Eukaryota</taxon>
        <taxon>Viridiplantae</taxon>
        <taxon>Streptophyta</taxon>
        <taxon>Embryophyta</taxon>
        <taxon>Tracheophyta</taxon>
        <taxon>Spermatophyta</taxon>
        <taxon>Magnoliopsida</taxon>
        <taxon>eudicotyledons</taxon>
        <taxon>Gunneridae</taxon>
        <taxon>Pentapetalae</taxon>
        <taxon>asterids</taxon>
        <taxon>lamiids</taxon>
        <taxon>Lamiales</taxon>
        <taxon>Pedaliaceae</taxon>
        <taxon>Sesamum</taxon>
    </lineage>
</organism>
<accession>A0AAW2N3S9</accession>
<dbReference type="EMBL" id="JACGWM010000012">
    <property type="protein sequence ID" value="KAL0337570.1"/>
    <property type="molecule type" value="Genomic_DNA"/>
</dbReference>
<protein>
    <recommendedName>
        <fullName evidence="3">Copia protein</fullName>
    </recommendedName>
</protein>
<dbReference type="CDD" id="cd09272">
    <property type="entry name" value="RNase_HI_RT_Ty1"/>
    <property type="match status" value="1"/>
</dbReference>
<sequence>MDTPMDSNLNFWNDDRNYLEDKTKYRRLVGKLIYLTVTGPDISFVVGLIMLGRKMIGKSTSGYCTYVGGNLVTWRRKNKLQLLDQVLRLNIELQLIPEQLVFMYDDPAPMHCDNQVAIHIASNPIFHERTKHIEVDCRFVCEAFMS</sequence>
<proteinExistence type="predicted"/>
<reference evidence="2" key="1">
    <citation type="submission" date="2020-06" db="EMBL/GenBank/DDBJ databases">
        <authorList>
            <person name="Li T."/>
            <person name="Hu X."/>
            <person name="Zhang T."/>
            <person name="Song X."/>
            <person name="Zhang H."/>
            <person name="Dai N."/>
            <person name="Sheng W."/>
            <person name="Hou X."/>
            <person name="Wei L."/>
        </authorList>
    </citation>
    <scope>NUCLEOTIDE SEQUENCE</scope>
    <source>
        <strain evidence="2">KEN8</strain>
        <tissue evidence="2">Leaf</tissue>
    </source>
</reference>
<dbReference type="InterPro" id="IPR043502">
    <property type="entry name" value="DNA/RNA_pol_sf"/>
</dbReference>
<dbReference type="AlphaFoldDB" id="A0AAW2N3S9"/>
<dbReference type="PANTHER" id="PTHR11439">
    <property type="entry name" value="GAG-POL-RELATED RETROTRANSPOSON"/>
    <property type="match status" value="1"/>
</dbReference>
<keyword evidence="1" id="KW-0812">Transmembrane</keyword>
<dbReference type="SUPFAM" id="SSF56672">
    <property type="entry name" value="DNA/RNA polymerases"/>
    <property type="match status" value="1"/>
</dbReference>
<dbReference type="PANTHER" id="PTHR11439:SF482">
    <property type="entry name" value="GAG-PRE-INTEGRASE DOMAIN-CONTAINING PROTEIN"/>
    <property type="match status" value="1"/>
</dbReference>
<comment type="caution">
    <text evidence="2">The sequence shown here is derived from an EMBL/GenBank/DDBJ whole genome shotgun (WGS) entry which is preliminary data.</text>
</comment>
<reference evidence="2" key="2">
    <citation type="journal article" date="2024" name="Plant">
        <title>Genomic evolution and insights into agronomic trait innovations of Sesamum species.</title>
        <authorList>
            <person name="Miao H."/>
            <person name="Wang L."/>
            <person name="Qu L."/>
            <person name="Liu H."/>
            <person name="Sun Y."/>
            <person name="Le M."/>
            <person name="Wang Q."/>
            <person name="Wei S."/>
            <person name="Zheng Y."/>
            <person name="Lin W."/>
            <person name="Duan Y."/>
            <person name="Cao H."/>
            <person name="Xiong S."/>
            <person name="Wang X."/>
            <person name="Wei L."/>
            <person name="Li C."/>
            <person name="Ma Q."/>
            <person name="Ju M."/>
            <person name="Zhao R."/>
            <person name="Li G."/>
            <person name="Mu C."/>
            <person name="Tian Q."/>
            <person name="Mei H."/>
            <person name="Zhang T."/>
            <person name="Gao T."/>
            <person name="Zhang H."/>
        </authorList>
    </citation>
    <scope>NUCLEOTIDE SEQUENCE</scope>
    <source>
        <strain evidence="2">KEN8</strain>
    </source>
</reference>
<evidence type="ECO:0000256" key="1">
    <source>
        <dbReference type="SAM" id="Phobius"/>
    </source>
</evidence>
<keyword evidence="1" id="KW-1133">Transmembrane helix</keyword>
<evidence type="ECO:0008006" key="3">
    <source>
        <dbReference type="Google" id="ProtNLM"/>
    </source>
</evidence>
<feature type="transmembrane region" description="Helical" evidence="1">
    <location>
        <begin position="32"/>
        <end position="51"/>
    </location>
</feature>
<gene>
    <name evidence="2" type="ORF">Scaly_2032100</name>
</gene>
<name>A0AAW2N3S9_9LAMI</name>
<evidence type="ECO:0000313" key="2">
    <source>
        <dbReference type="EMBL" id="KAL0337570.1"/>
    </source>
</evidence>
<keyword evidence="1" id="KW-0472">Membrane</keyword>